<keyword evidence="4" id="KW-0862">Zinc</keyword>
<organism evidence="8 9">
    <name type="scientific">Catenulispora subtropica</name>
    <dbReference type="NCBI Taxonomy" id="450798"/>
    <lineage>
        <taxon>Bacteria</taxon>
        <taxon>Bacillati</taxon>
        <taxon>Actinomycetota</taxon>
        <taxon>Actinomycetes</taxon>
        <taxon>Catenulisporales</taxon>
        <taxon>Catenulisporaceae</taxon>
        <taxon>Catenulispora</taxon>
    </lineage>
</organism>
<keyword evidence="2" id="KW-0645">Protease</keyword>
<evidence type="ECO:0000259" key="7">
    <source>
        <dbReference type="Pfam" id="PF05193"/>
    </source>
</evidence>
<comment type="caution">
    <text evidence="8">The sequence shown here is derived from an EMBL/GenBank/DDBJ whole genome shotgun (WGS) entry which is preliminary data.</text>
</comment>
<feature type="domain" description="Peptidase M16 C-terminal" evidence="7">
    <location>
        <begin position="164"/>
        <end position="347"/>
    </location>
</feature>
<dbReference type="InterPro" id="IPR011249">
    <property type="entry name" value="Metalloenz_LuxS/M16"/>
</dbReference>
<dbReference type="EMBL" id="BAAAQM010000076">
    <property type="protein sequence ID" value="GAA2003066.1"/>
    <property type="molecule type" value="Genomic_DNA"/>
</dbReference>
<sequence>MLGNGLRVVFSPDRAAPVAGVAVAYDVGTRSESPGRAGFAHLFEHLMFQGSVGLRRSAHARCVERSGGSFSGSTHLDHTMYSEVAPANALERLLYLESDRMRGLRLTEASLANQISVVKEEIRTNVLSRPYAGFPWPRLAPVMFGSFANTHDGHGSFADLEAASLADAAEFFDRHYTSRNAVLSVCGDFDPDRVARHVERFFEDVPDRAAPARVDLGEPEPEGGRACYRDPVAPLPAVAWGWRVPDPVGALADFLPHVLLAGLLAAADGGRLVRRLVVADRSATSVTARAGLLGDAFTLRDPSALVFQARMPAAGTADRVLAGAFQEMDVLARRGPEAGELAGVVAQAVAGLLGKTDSVLGRARRLAVFELQRAAPELLGELPALLAAVGPDRVRGAAAQLTPDRCVSIELIPAAGA</sequence>
<evidence type="ECO:0000256" key="1">
    <source>
        <dbReference type="ARBA" id="ARBA00007261"/>
    </source>
</evidence>
<dbReference type="Pfam" id="PF05193">
    <property type="entry name" value="Peptidase_M16_C"/>
    <property type="match status" value="1"/>
</dbReference>
<keyword evidence="5" id="KW-0482">Metalloprotease</keyword>
<evidence type="ECO:0000256" key="3">
    <source>
        <dbReference type="ARBA" id="ARBA00022801"/>
    </source>
</evidence>
<evidence type="ECO:0000256" key="4">
    <source>
        <dbReference type="ARBA" id="ARBA00022833"/>
    </source>
</evidence>
<dbReference type="Proteomes" id="UP001499854">
    <property type="component" value="Unassembled WGS sequence"/>
</dbReference>
<dbReference type="InterPro" id="IPR007863">
    <property type="entry name" value="Peptidase_M16_C"/>
</dbReference>
<dbReference type="Pfam" id="PF00675">
    <property type="entry name" value="Peptidase_M16"/>
    <property type="match status" value="1"/>
</dbReference>
<proteinExistence type="inferred from homology"/>
<accession>A0ABN2TA38</accession>
<dbReference type="InterPro" id="IPR050626">
    <property type="entry name" value="Peptidase_M16"/>
</dbReference>
<evidence type="ECO:0000259" key="6">
    <source>
        <dbReference type="Pfam" id="PF00675"/>
    </source>
</evidence>
<dbReference type="PANTHER" id="PTHR43690:SF17">
    <property type="entry name" value="PROTEIN YHJJ"/>
    <property type="match status" value="1"/>
</dbReference>
<protein>
    <submittedName>
        <fullName evidence="8">Pitrilysin family protein</fullName>
    </submittedName>
</protein>
<dbReference type="InterPro" id="IPR011765">
    <property type="entry name" value="Pept_M16_N"/>
</dbReference>
<comment type="similarity">
    <text evidence="1">Belongs to the peptidase M16 family.</text>
</comment>
<name>A0ABN2TA38_9ACTN</name>
<feature type="domain" description="Peptidase M16 N-terminal" evidence="6">
    <location>
        <begin position="8"/>
        <end position="123"/>
    </location>
</feature>
<dbReference type="SUPFAM" id="SSF63411">
    <property type="entry name" value="LuxS/MPP-like metallohydrolase"/>
    <property type="match status" value="2"/>
</dbReference>
<gene>
    <name evidence="8" type="ORF">GCM10009838_81380</name>
</gene>
<evidence type="ECO:0000256" key="2">
    <source>
        <dbReference type="ARBA" id="ARBA00022670"/>
    </source>
</evidence>
<dbReference type="PANTHER" id="PTHR43690">
    <property type="entry name" value="NARDILYSIN"/>
    <property type="match status" value="1"/>
</dbReference>
<evidence type="ECO:0000313" key="8">
    <source>
        <dbReference type="EMBL" id="GAA2003066.1"/>
    </source>
</evidence>
<keyword evidence="9" id="KW-1185">Reference proteome</keyword>
<evidence type="ECO:0000313" key="9">
    <source>
        <dbReference type="Proteomes" id="UP001499854"/>
    </source>
</evidence>
<reference evidence="8 9" key="1">
    <citation type="journal article" date="2019" name="Int. J. Syst. Evol. Microbiol.">
        <title>The Global Catalogue of Microorganisms (GCM) 10K type strain sequencing project: providing services to taxonomists for standard genome sequencing and annotation.</title>
        <authorList>
            <consortium name="The Broad Institute Genomics Platform"/>
            <consortium name="The Broad Institute Genome Sequencing Center for Infectious Disease"/>
            <person name="Wu L."/>
            <person name="Ma J."/>
        </authorList>
    </citation>
    <scope>NUCLEOTIDE SEQUENCE [LARGE SCALE GENOMIC DNA]</scope>
    <source>
        <strain evidence="8 9">JCM 16013</strain>
    </source>
</reference>
<evidence type="ECO:0000256" key="5">
    <source>
        <dbReference type="ARBA" id="ARBA00023049"/>
    </source>
</evidence>
<dbReference type="Gene3D" id="3.30.830.10">
    <property type="entry name" value="Metalloenzyme, LuxS/M16 peptidase-like"/>
    <property type="match status" value="2"/>
</dbReference>
<keyword evidence="3" id="KW-0378">Hydrolase</keyword>